<evidence type="ECO:0000313" key="3">
    <source>
        <dbReference type="Proteomes" id="UP000521017"/>
    </source>
</evidence>
<organism evidence="2 3">
    <name type="scientific">Pedobacter cryoconitis</name>
    <dbReference type="NCBI Taxonomy" id="188932"/>
    <lineage>
        <taxon>Bacteria</taxon>
        <taxon>Pseudomonadati</taxon>
        <taxon>Bacteroidota</taxon>
        <taxon>Sphingobacteriia</taxon>
        <taxon>Sphingobacteriales</taxon>
        <taxon>Sphingobacteriaceae</taxon>
        <taxon>Pedobacter</taxon>
    </lineage>
</organism>
<evidence type="ECO:0000256" key="1">
    <source>
        <dbReference type="SAM" id="MobiDB-lite"/>
    </source>
</evidence>
<protein>
    <recommendedName>
        <fullName evidence="4">T9SS C-terminal target domain-containing protein</fullName>
    </recommendedName>
</protein>
<feature type="region of interest" description="Disordered" evidence="1">
    <location>
        <begin position="279"/>
        <end position="306"/>
    </location>
</feature>
<dbReference type="Proteomes" id="UP000521017">
    <property type="component" value="Unassembled WGS sequence"/>
</dbReference>
<dbReference type="PROSITE" id="PS51257">
    <property type="entry name" value="PROKAR_LIPOPROTEIN"/>
    <property type="match status" value="1"/>
</dbReference>
<evidence type="ECO:0008006" key="4">
    <source>
        <dbReference type="Google" id="ProtNLM"/>
    </source>
</evidence>
<feature type="compositionally biased region" description="Polar residues" evidence="1">
    <location>
        <begin position="293"/>
        <end position="306"/>
    </location>
</feature>
<evidence type="ECO:0000313" key="2">
    <source>
        <dbReference type="EMBL" id="MBB6502548.1"/>
    </source>
</evidence>
<comment type="caution">
    <text evidence="2">The sequence shown here is derived from an EMBL/GenBank/DDBJ whole genome shotgun (WGS) entry which is preliminary data.</text>
</comment>
<accession>A0A7X0MMK1</accession>
<dbReference type="PANTHER" id="PTHR41339:SF1">
    <property type="entry name" value="SECRETED PROTEIN"/>
    <property type="match status" value="1"/>
</dbReference>
<gene>
    <name evidence="2" type="ORF">HDF25_004731</name>
</gene>
<dbReference type="PANTHER" id="PTHR41339">
    <property type="entry name" value="LIPL48"/>
    <property type="match status" value="1"/>
</dbReference>
<name>A0A7X0MMK1_9SPHI</name>
<feature type="compositionally biased region" description="Low complexity" evidence="1">
    <location>
        <begin position="281"/>
        <end position="292"/>
    </location>
</feature>
<reference evidence="2 3" key="1">
    <citation type="submission" date="2020-08" db="EMBL/GenBank/DDBJ databases">
        <title>Genomic Encyclopedia of Type Strains, Phase IV (KMG-V): Genome sequencing to study the core and pangenomes of soil and plant-associated prokaryotes.</title>
        <authorList>
            <person name="Whitman W."/>
        </authorList>
    </citation>
    <scope>NUCLEOTIDE SEQUENCE [LARGE SCALE GENOMIC DNA]</scope>
    <source>
        <strain evidence="2 3">M2T3</strain>
    </source>
</reference>
<proteinExistence type="predicted"/>
<dbReference type="RefSeq" id="WP_184628797.1">
    <property type="nucleotide sequence ID" value="NZ_JACHCC010000014.1"/>
</dbReference>
<dbReference type="AlphaFoldDB" id="A0A7X0MMK1"/>
<sequence length="469" mass="48363">MKKFTKQALAIVTIAAFAVTGCKKGTDGNFDRSTGAGGPFTGADSVIVGNITANRTLSPGKVYKLKGVVYVTGGAKLTIKPGTVITTGETVNYKVDPQSAVVNAIAGVLVITKGSTIDAVGTSAKPIVFTSPKAAGSRVAGDFGGVIILGNSTTNRTTAPQIEGLPKYDENGVSLGVDITYGGTVAADNSGRFKYVRIEYAGYKLAPDNEINGLTMGGVGSGTSIDHVQVSFGADDAFEFFGGTVSPSYLLALGNDDDDFDTDFGYSGTIKYAIGLKDPASTHSTSGSVSDSNGIESDNDGTGSTVFPRTKPVYSNFTLLGYGAKSDGLRAGNRWRRNSDLSITNSIIAGYNTGAEFQTGTEVNATAGGFTGNIVHSYTTVFSPATAVSLTGSTNSILVSDNAEAFIGLGATSTGALLSPFYTTAVSSTYTLDNLFPRDASSTKGAVTDANYSNWASGWLNFKPQTSQD</sequence>
<dbReference type="EMBL" id="JACHCC010000014">
    <property type="protein sequence ID" value="MBB6502548.1"/>
    <property type="molecule type" value="Genomic_DNA"/>
</dbReference>